<evidence type="ECO:0000256" key="8">
    <source>
        <dbReference type="ARBA" id="ARBA00022892"/>
    </source>
</evidence>
<evidence type="ECO:0000256" key="12">
    <source>
        <dbReference type="RuleBase" id="RU367045"/>
    </source>
</evidence>
<keyword evidence="9 12" id="KW-0653">Protein transport</keyword>
<evidence type="ECO:0000256" key="1">
    <source>
        <dbReference type="ARBA" id="ARBA00004496"/>
    </source>
</evidence>
<feature type="compositionally biased region" description="Pro residues" evidence="13">
    <location>
        <begin position="54"/>
        <end position="63"/>
    </location>
</feature>
<feature type="compositionally biased region" description="Low complexity" evidence="13">
    <location>
        <begin position="9"/>
        <end position="25"/>
    </location>
</feature>
<dbReference type="GO" id="GO:0005524">
    <property type="term" value="F:ATP binding"/>
    <property type="evidence" value="ECO:0007669"/>
    <property type="project" value="UniProtKB-UniRule"/>
</dbReference>
<dbReference type="EMBL" id="GL988032">
    <property type="protein sequence ID" value="EGS23956.1"/>
    <property type="molecule type" value="Genomic_DNA"/>
</dbReference>
<dbReference type="GO" id="GO:0006891">
    <property type="term" value="P:intra-Golgi vesicle-mediated transport"/>
    <property type="evidence" value="ECO:0007669"/>
    <property type="project" value="TreeGrafter"/>
</dbReference>
<keyword evidence="5" id="KW-0677">Repeat</keyword>
<feature type="compositionally biased region" description="Gly residues" evidence="13">
    <location>
        <begin position="64"/>
        <end position="73"/>
    </location>
</feature>
<proteinExistence type="inferred from homology"/>
<dbReference type="Proteomes" id="UP000008066">
    <property type="component" value="Unassembled WGS sequence"/>
</dbReference>
<dbReference type="FunFam" id="1.10.8.60:FF:000026">
    <property type="entry name" value="vesicle-fusing ATPase isoform X1"/>
    <property type="match status" value="1"/>
</dbReference>
<dbReference type="FunFam" id="3.40.50.300:FF:000166">
    <property type="entry name" value="vesicle-fusing ATPase isoform X1"/>
    <property type="match status" value="1"/>
</dbReference>
<dbReference type="InterPro" id="IPR004201">
    <property type="entry name" value="Cdc48_dom2"/>
</dbReference>
<dbReference type="GO" id="GO:0035494">
    <property type="term" value="P:SNARE complex disassembly"/>
    <property type="evidence" value="ECO:0007669"/>
    <property type="project" value="InterPro"/>
</dbReference>
<dbReference type="Gene3D" id="2.40.40.20">
    <property type="match status" value="1"/>
</dbReference>
<dbReference type="SMART" id="SM00382">
    <property type="entry name" value="AAA"/>
    <property type="match status" value="2"/>
</dbReference>
<feature type="compositionally biased region" description="Low complexity" evidence="13">
    <location>
        <begin position="37"/>
        <end position="53"/>
    </location>
</feature>
<dbReference type="SUPFAM" id="SSF50692">
    <property type="entry name" value="ADC-like"/>
    <property type="match status" value="1"/>
</dbReference>
<dbReference type="GO" id="GO:0016887">
    <property type="term" value="F:ATP hydrolysis activity"/>
    <property type="evidence" value="ECO:0007669"/>
    <property type="project" value="InterPro"/>
</dbReference>
<dbReference type="SUPFAM" id="SSF54585">
    <property type="entry name" value="Cdc48 domain 2-like"/>
    <property type="match status" value="1"/>
</dbReference>
<feature type="domain" description="AAA+ ATPase" evidence="14">
    <location>
        <begin position="660"/>
        <end position="797"/>
    </location>
</feature>
<evidence type="ECO:0000256" key="13">
    <source>
        <dbReference type="SAM" id="MobiDB-lite"/>
    </source>
</evidence>
<dbReference type="InterPro" id="IPR009010">
    <property type="entry name" value="Asp_de-COase-like_dom_sf"/>
</dbReference>
<keyword evidence="8 12" id="KW-0931">ER-Golgi transport</keyword>
<dbReference type="PROSITE" id="PS00674">
    <property type="entry name" value="AAA"/>
    <property type="match status" value="1"/>
</dbReference>
<dbReference type="Pfam" id="PF17862">
    <property type="entry name" value="AAA_lid_3"/>
    <property type="match status" value="1"/>
</dbReference>
<evidence type="ECO:0000256" key="6">
    <source>
        <dbReference type="ARBA" id="ARBA00022741"/>
    </source>
</evidence>
<keyword evidence="7 12" id="KW-0067">ATP-binding</keyword>
<comment type="similarity">
    <text evidence="2 12">Belongs to the AAA ATPase family.</text>
</comment>
<organism evidence="17">
    <name type="scientific">Chaetomium thermophilum (strain DSM 1495 / CBS 144.50 / IMI 039719)</name>
    <name type="common">Thermochaetoides thermophila</name>
    <dbReference type="NCBI Taxonomy" id="759272"/>
    <lineage>
        <taxon>Eukaryota</taxon>
        <taxon>Fungi</taxon>
        <taxon>Dikarya</taxon>
        <taxon>Ascomycota</taxon>
        <taxon>Pezizomycotina</taxon>
        <taxon>Sordariomycetes</taxon>
        <taxon>Sordariomycetidae</taxon>
        <taxon>Sordariales</taxon>
        <taxon>Chaetomiaceae</taxon>
        <taxon>Thermochaetoides</taxon>
    </lineage>
</organism>
<dbReference type="OMA" id="CFDNEIA"/>
<sequence length="900" mass="97120">MDLRSNLFSRTPRSGGSGSGLPSRPSDQRPAPGPGGYAPAPTGYDGYAGRTPTPQRPPQPPPSSGGGYGGGYGGSSSYGGDSYGSPSAGGGYGGGGAPYRSTPGGYPSQSAVGGGGRQVRLRLAKVEDKTLQTQYIFGNICAVSPNDFPPSRDGTDLYVRLTGSLLQGDYVVTARPTPGFPDGCISLSDPQRTWCGVGMMDEVVGELYDPFSQGTAVYIGSMDVEVGFASARKIVDTPYDQDELANLFVKNFQNQIFAPGQRLILDVRNVPLSIVVKTITLIDLSMKQTSELATRRDPSARGILTNQTSIAFFKDARSPINLKASSKRPAANAIISPDFKFEDMGIGGLDAEFSTIFRRAFASRIFPPGLVQKLGIMHVKGMLLYGPPGTGKTLIARQIGKMLNAREPKIVNGPEILNKYVGQSEENVRKLFADAEKEYKEKGDESGLHIIIFDELDAVCKQRGSGAGGGTGVGDSIVNQLLSKLDGVDQLNNILLIGMTNRKDMIDEALLRPGRLEVQIEISLPDEFGRAQILKIHTAKMRENGVMGDDVDIPELAALTKNFSGAEISGLVKSATSFAFNRHIKVGTMASISDDVHNMKVCRQDFLNALNEVKPAFGADDAELEDNIPYGIMHFSPTISSILTDAMLYVENVRRQERLRHTSVLLHGPPGSGKTALAAHVAMKSDYPFIKIITPASIVGFRDEGGKKDYLHKIFTDAYKSPLSMLIIDNIERIIEWNPVGPRLSNSILQALVTLLQTPPPKGHRLLILATTSQPSVMDQLDITPAFDRQIRVPPVQDLRELAAVLRELSKFSSSSGGSATPDEMMGDGDNGGELTEQEIEERVNRLREWTDSEKVGLGIKTILTTAETARLSARPAEWFAEQLAGQIARFGSYNLKGGY</sequence>
<dbReference type="AlphaFoldDB" id="G0RYH0"/>
<keyword evidence="17" id="KW-1185">Reference proteome</keyword>
<feature type="domain" description="CDC48" evidence="15">
    <location>
        <begin position="238"/>
        <end position="310"/>
    </location>
</feature>
<dbReference type="KEGG" id="cthr:CTHT_0006660"/>
<dbReference type="STRING" id="759272.G0RYH0"/>
<keyword evidence="4 12" id="KW-0963">Cytoplasm</keyword>
<dbReference type="eggNOG" id="KOG0741">
    <property type="taxonomic scope" value="Eukaryota"/>
</dbReference>
<accession>G0RYH0</accession>
<protein>
    <recommendedName>
        <fullName evidence="11 12">Vesicular-fusion protein SEC18</fullName>
    </recommendedName>
</protein>
<dbReference type="RefSeq" id="XP_006691198.1">
    <property type="nucleotide sequence ID" value="XM_006691135.1"/>
</dbReference>
<dbReference type="FunFam" id="3.40.50.300:FF:000187">
    <property type="entry name" value="Vesicular-fusion ATPase SEC18"/>
    <property type="match status" value="1"/>
</dbReference>
<dbReference type="InterPro" id="IPR027417">
    <property type="entry name" value="P-loop_NTPase"/>
</dbReference>
<evidence type="ECO:0000256" key="9">
    <source>
        <dbReference type="ARBA" id="ARBA00022927"/>
    </source>
</evidence>
<feature type="region of interest" description="Disordered" evidence="13">
    <location>
        <begin position="94"/>
        <end position="115"/>
    </location>
</feature>
<dbReference type="Gene3D" id="1.10.8.60">
    <property type="match status" value="1"/>
</dbReference>
<dbReference type="InterPro" id="IPR041569">
    <property type="entry name" value="AAA_lid_3"/>
</dbReference>
<dbReference type="SUPFAM" id="SSF52540">
    <property type="entry name" value="P-loop containing nucleoside triphosphate hydrolases"/>
    <property type="match status" value="2"/>
</dbReference>
<name>G0RYH0_CHATD</name>
<comment type="function">
    <text evidence="10 12">Required for vesicle-mediated transport. Catalyzes the fusion of transport vesicles within the Golgi cisternae. Is also required for transport from the endoplasmic reticulum to the Golgi stack. Seems to function as a fusion protein required for the delivery of cargo proteins to all compartments of the Golgi stack independent of vesicle origin.</text>
</comment>
<dbReference type="HOGENOM" id="CLU_008037_2_0_1"/>
<evidence type="ECO:0000313" key="17">
    <source>
        <dbReference type="Proteomes" id="UP000008066"/>
    </source>
</evidence>
<evidence type="ECO:0000259" key="15">
    <source>
        <dbReference type="SMART" id="SM01072"/>
    </source>
</evidence>
<evidence type="ECO:0000256" key="3">
    <source>
        <dbReference type="ARBA" id="ARBA00022448"/>
    </source>
</evidence>
<feature type="region of interest" description="Disordered" evidence="13">
    <location>
        <begin position="813"/>
        <end position="834"/>
    </location>
</feature>
<dbReference type="GO" id="GO:0043001">
    <property type="term" value="P:Golgi to plasma membrane protein transport"/>
    <property type="evidence" value="ECO:0007669"/>
    <property type="project" value="TreeGrafter"/>
</dbReference>
<dbReference type="InterPro" id="IPR003593">
    <property type="entry name" value="AAA+_ATPase"/>
</dbReference>
<dbReference type="FunFam" id="2.40.40.20:FF:000012">
    <property type="entry name" value="Vesicle-fusing ATPase protein"/>
    <property type="match status" value="1"/>
</dbReference>
<dbReference type="SMART" id="SM01072">
    <property type="entry name" value="CDC48_2"/>
    <property type="match status" value="1"/>
</dbReference>
<dbReference type="PANTHER" id="PTHR23078:SF3">
    <property type="entry name" value="VESICLE-FUSING ATPASE"/>
    <property type="match status" value="1"/>
</dbReference>
<keyword evidence="6 12" id="KW-0547">Nucleotide-binding</keyword>
<evidence type="ECO:0000313" key="16">
    <source>
        <dbReference type="EMBL" id="EGS23956.1"/>
    </source>
</evidence>
<dbReference type="CDD" id="cd19481">
    <property type="entry name" value="RecA-like_protease"/>
    <property type="match status" value="1"/>
</dbReference>
<evidence type="ECO:0000259" key="14">
    <source>
        <dbReference type="SMART" id="SM00382"/>
    </source>
</evidence>
<dbReference type="Gene3D" id="3.40.50.300">
    <property type="entry name" value="P-loop containing nucleotide triphosphate hydrolases"/>
    <property type="match status" value="2"/>
</dbReference>
<gene>
    <name evidence="16" type="ORF">CTHT_0006660</name>
</gene>
<comment type="subcellular location">
    <subcellularLocation>
        <location evidence="1 12">Cytoplasm</location>
    </subcellularLocation>
</comment>
<evidence type="ECO:0000256" key="5">
    <source>
        <dbReference type="ARBA" id="ARBA00022737"/>
    </source>
</evidence>
<evidence type="ECO:0000256" key="10">
    <source>
        <dbReference type="ARBA" id="ARBA00056429"/>
    </source>
</evidence>
<dbReference type="GO" id="GO:0005795">
    <property type="term" value="C:Golgi stack"/>
    <property type="evidence" value="ECO:0007669"/>
    <property type="project" value="TreeGrafter"/>
</dbReference>
<keyword evidence="12" id="KW-0378">Hydrolase</keyword>
<evidence type="ECO:0000256" key="7">
    <source>
        <dbReference type="ARBA" id="ARBA00022840"/>
    </source>
</evidence>
<dbReference type="InterPro" id="IPR029067">
    <property type="entry name" value="CDC48_domain_2-like_sf"/>
</dbReference>
<evidence type="ECO:0000256" key="4">
    <source>
        <dbReference type="ARBA" id="ARBA00022490"/>
    </source>
</evidence>
<feature type="region of interest" description="Disordered" evidence="13">
    <location>
        <begin position="1"/>
        <end position="73"/>
    </location>
</feature>
<dbReference type="Gene3D" id="3.10.330.10">
    <property type="match status" value="1"/>
</dbReference>
<dbReference type="GeneID" id="18254704"/>
<feature type="domain" description="AAA+ ATPase" evidence="14">
    <location>
        <begin position="378"/>
        <end position="526"/>
    </location>
</feature>
<dbReference type="OrthoDB" id="9982946at2759"/>
<dbReference type="InterPro" id="IPR039812">
    <property type="entry name" value="Vesicle-fus_ATPase"/>
</dbReference>
<dbReference type="InterPro" id="IPR003960">
    <property type="entry name" value="ATPase_AAA_CS"/>
</dbReference>
<dbReference type="Pfam" id="PF00004">
    <property type="entry name" value="AAA"/>
    <property type="match status" value="2"/>
</dbReference>
<evidence type="ECO:0000256" key="11">
    <source>
        <dbReference type="ARBA" id="ARBA00068637"/>
    </source>
</evidence>
<dbReference type="InterPro" id="IPR003959">
    <property type="entry name" value="ATPase_AAA_core"/>
</dbReference>
<dbReference type="FunFam" id="3.10.330.10:FF:000009">
    <property type="entry name" value="Vesicular-fusion protein sec18"/>
    <property type="match status" value="1"/>
</dbReference>
<keyword evidence="3 12" id="KW-0813">Transport</keyword>
<dbReference type="Pfam" id="PF02933">
    <property type="entry name" value="CDC48_2"/>
    <property type="match status" value="1"/>
</dbReference>
<dbReference type="PANTHER" id="PTHR23078">
    <property type="entry name" value="VESICULAR-FUSION PROTEIN NSF"/>
    <property type="match status" value="1"/>
</dbReference>
<evidence type="ECO:0000256" key="2">
    <source>
        <dbReference type="ARBA" id="ARBA00006914"/>
    </source>
</evidence>
<reference evidence="16 17" key="1">
    <citation type="journal article" date="2011" name="Cell">
        <title>Insight into structure and assembly of the nuclear pore complex by utilizing the genome of a eukaryotic thermophile.</title>
        <authorList>
            <person name="Amlacher S."/>
            <person name="Sarges P."/>
            <person name="Flemming D."/>
            <person name="van Noort V."/>
            <person name="Kunze R."/>
            <person name="Devos D.P."/>
            <person name="Arumugam M."/>
            <person name="Bork P."/>
            <person name="Hurt E."/>
        </authorList>
    </citation>
    <scope>NUCLEOTIDE SEQUENCE [LARGE SCALE GENOMIC DNA]</scope>
    <source>
        <strain evidence="17">DSM 1495 / CBS 144.50 / IMI 039719</strain>
    </source>
</reference>